<organism evidence="2 3">
    <name type="scientific">Psilocybe cf. subviscida</name>
    <dbReference type="NCBI Taxonomy" id="2480587"/>
    <lineage>
        <taxon>Eukaryota</taxon>
        <taxon>Fungi</taxon>
        <taxon>Dikarya</taxon>
        <taxon>Basidiomycota</taxon>
        <taxon>Agaricomycotina</taxon>
        <taxon>Agaricomycetes</taxon>
        <taxon>Agaricomycetidae</taxon>
        <taxon>Agaricales</taxon>
        <taxon>Agaricineae</taxon>
        <taxon>Strophariaceae</taxon>
        <taxon>Psilocybe</taxon>
    </lineage>
</organism>
<keyword evidence="3" id="KW-1185">Reference proteome</keyword>
<comment type="caution">
    <text evidence="2">The sequence shown here is derived from an EMBL/GenBank/DDBJ whole genome shotgun (WGS) entry which is preliminary data.</text>
</comment>
<sequence length="141" mass="16370">MSRNKVFASISVSTRACQSRCLRKRLNARKLGLAFITLAEQGLIVNVFYLRPKMRPTLSRLIRVVPRSTLVVPDTKIYNRPKPQSEERKQATLIDNIIAQREAAGENWPQNIRLEPQLKKDDFKAVMPKIRTELKKLMKER</sequence>
<keyword evidence="1" id="KW-0812">Transmembrane</keyword>
<accession>A0A8H5B3J0</accession>
<evidence type="ECO:0000313" key="2">
    <source>
        <dbReference type="EMBL" id="KAF5316041.1"/>
    </source>
</evidence>
<dbReference type="Proteomes" id="UP000567179">
    <property type="component" value="Unassembled WGS sequence"/>
</dbReference>
<protein>
    <submittedName>
        <fullName evidence="2">Uncharacterized protein</fullName>
    </submittedName>
</protein>
<gene>
    <name evidence="2" type="ORF">D9619_006359</name>
</gene>
<evidence type="ECO:0000256" key="1">
    <source>
        <dbReference type="SAM" id="Phobius"/>
    </source>
</evidence>
<name>A0A8H5B3J0_9AGAR</name>
<reference evidence="2 3" key="1">
    <citation type="journal article" date="2020" name="ISME J.">
        <title>Uncovering the hidden diversity of litter-decomposition mechanisms in mushroom-forming fungi.</title>
        <authorList>
            <person name="Floudas D."/>
            <person name="Bentzer J."/>
            <person name="Ahren D."/>
            <person name="Johansson T."/>
            <person name="Persson P."/>
            <person name="Tunlid A."/>
        </authorList>
    </citation>
    <scope>NUCLEOTIDE SEQUENCE [LARGE SCALE GENOMIC DNA]</scope>
    <source>
        <strain evidence="2 3">CBS 101986</strain>
    </source>
</reference>
<proteinExistence type="predicted"/>
<keyword evidence="1" id="KW-0472">Membrane</keyword>
<feature type="transmembrane region" description="Helical" evidence="1">
    <location>
        <begin position="31"/>
        <end position="50"/>
    </location>
</feature>
<keyword evidence="1" id="KW-1133">Transmembrane helix</keyword>
<dbReference type="OrthoDB" id="3237970at2759"/>
<dbReference type="EMBL" id="JAACJJ010000042">
    <property type="protein sequence ID" value="KAF5316041.1"/>
    <property type="molecule type" value="Genomic_DNA"/>
</dbReference>
<dbReference type="AlphaFoldDB" id="A0A8H5B3J0"/>
<evidence type="ECO:0000313" key="3">
    <source>
        <dbReference type="Proteomes" id="UP000567179"/>
    </source>
</evidence>